<reference evidence="4" key="1">
    <citation type="journal article" date="2015" name="BMC Genomics">
        <title>Genomic and transcriptomic analysis of the endophytic fungus Pestalotiopsis fici reveals its lifestyle and high potential for synthesis of natural products.</title>
        <authorList>
            <person name="Wang X."/>
            <person name="Zhang X."/>
            <person name="Liu L."/>
            <person name="Xiang M."/>
            <person name="Wang W."/>
            <person name="Sun X."/>
            <person name="Che Y."/>
            <person name="Guo L."/>
            <person name="Liu G."/>
            <person name="Guo L."/>
            <person name="Wang C."/>
            <person name="Yin W.B."/>
            <person name="Stadler M."/>
            <person name="Zhang X."/>
            <person name="Liu X."/>
        </authorList>
    </citation>
    <scope>NUCLEOTIDE SEQUENCE [LARGE SCALE GENOMIC DNA]</scope>
    <source>
        <strain evidence="4">W106-1 / CGMCC3.15140</strain>
    </source>
</reference>
<proteinExistence type="predicted"/>
<dbReference type="InParanoid" id="W3XBT6"/>
<dbReference type="Proteomes" id="UP000030651">
    <property type="component" value="Unassembled WGS sequence"/>
</dbReference>
<evidence type="ECO:0000313" key="4">
    <source>
        <dbReference type="Proteomes" id="UP000030651"/>
    </source>
</evidence>
<evidence type="ECO:0000256" key="1">
    <source>
        <dbReference type="SAM" id="SignalP"/>
    </source>
</evidence>
<organism evidence="3 4">
    <name type="scientific">Pestalotiopsis fici (strain W106-1 / CGMCC3.15140)</name>
    <dbReference type="NCBI Taxonomy" id="1229662"/>
    <lineage>
        <taxon>Eukaryota</taxon>
        <taxon>Fungi</taxon>
        <taxon>Dikarya</taxon>
        <taxon>Ascomycota</taxon>
        <taxon>Pezizomycotina</taxon>
        <taxon>Sordariomycetes</taxon>
        <taxon>Xylariomycetidae</taxon>
        <taxon>Amphisphaeriales</taxon>
        <taxon>Sporocadaceae</taxon>
        <taxon>Pestalotiopsis</taxon>
    </lineage>
</organism>
<sequence>MLLKSLSLASAAGLAVASPMSRRDAYPPLSTSTFFTLVANVTDTTKNIFDPPVNGWSLSGVHSGAGLNAAILSANGGATFFVNGTGQEVSSASTSVALPPIASTDGNGQPYYTPQGLQFSDSTTSDEVYIGLNFGLGTKGAGITPGLRSPYADLFGPFGSTLVVCNETAPAYTRPQYPVRGETVVPDNCVAIKLLAQCASGPTLEGVEELNIITEDVKCYEDVSAIDWSQY</sequence>
<feature type="signal peptide" evidence="1">
    <location>
        <begin position="1"/>
        <end position="17"/>
    </location>
</feature>
<evidence type="ECO:0000313" key="3">
    <source>
        <dbReference type="EMBL" id="ETS83489.1"/>
    </source>
</evidence>
<dbReference type="GeneID" id="19270378"/>
<dbReference type="HOGENOM" id="CLU_102302_0_0_1"/>
<protein>
    <recommendedName>
        <fullName evidence="2">DUF7907 domain-containing protein</fullName>
    </recommendedName>
</protein>
<dbReference type="AlphaFoldDB" id="W3XBT6"/>
<dbReference type="InterPro" id="IPR057229">
    <property type="entry name" value="DUF7907"/>
</dbReference>
<dbReference type="RefSeq" id="XP_007832137.1">
    <property type="nucleotide sequence ID" value="XM_007833946.1"/>
</dbReference>
<evidence type="ECO:0000259" key="2">
    <source>
        <dbReference type="Pfam" id="PF25484"/>
    </source>
</evidence>
<dbReference type="OMA" id="SGHGHIL"/>
<feature type="chain" id="PRO_5004835642" description="DUF7907 domain-containing protein" evidence="1">
    <location>
        <begin position="18"/>
        <end position="231"/>
    </location>
</feature>
<dbReference type="eggNOG" id="ENOG502T4XZ">
    <property type="taxonomic scope" value="Eukaryota"/>
</dbReference>
<keyword evidence="4" id="KW-1185">Reference proteome</keyword>
<gene>
    <name evidence="3" type="ORF">PFICI_05365</name>
</gene>
<keyword evidence="1" id="KW-0732">Signal</keyword>
<dbReference type="KEGG" id="pfy:PFICI_05365"/>
<accession>W3XBT6</accession>
<dbReference type="Pfam" id="PF25484">
    <property type="entry name" value="DUF7907"/>
    <property type="match status" value="1"/>
</dbReference>
<dbReference type="STRING" id="1229662.W3XBT6"/>
<feature type="domain" description="DUF7907" evidence="2">
    <location>
        <begin position="32"/>
        <end position="198"/>
    </location>
</feature>
<dbReference type="EMBL" id="KI912111">
    <property type="protein sequence ID" value="ETS83489.1"/>
    <property type="molecule type" value="Genomic_DNA"/>
</dbReference>
<name>W3XBT6_PESFW</name>
<dbReference type="OrthoDB" id="3518533at2759"/>